<dbReference type="eggNOG" id="COG0234">
    <property type="taxonomic scope" value="Bacteria"/>
</dbReference>
<dbReference type="STRING" id="1993.SAMN04489713_102477"/>
<dbReference type="PRINTS" id="PR00297">
    <property type="entry name" value="CHAPERONIN10"/>
</dbReference>
<dbReference type="Pfam" id="PF00166">
    <property type="entry name" value="Cpn10"/>
    <property type="match status" value="1"/>
</dbReference>
<dbReference type="AlphaFoldDB" id="A0A1I5A6I9"/>
<gene>
    <name evidence="4" type="ORF">SAMN04489713_102477</name>
</gene>
<dbReference type="SUPFAM" id="SSF50129">
    <property type="entry name" value="GroES-like"/>
    <property type="match status" value="1"/>
</dbReference>
<dbReference type="Gene3D" id="2.30.33.40">
    <property type="entry name" value="GroES chaperonin"/>
    <property type="match status" value="1"/>
</dbReference>
<protein>
    <recommendedName>
        <fullName evidence="3">10 kDa chaperonin</fullName>
    </recommendedName>
</protein>
<evidence type="ECO:0000256" key="1">
    <source>
        <dbReference type="ARBA" id="ARBA00006975"/>
    </source>
</evidence>
<dbReference type="InterPro" id="IPR037124">
    <property type="entry name" value="Chaperonin_GroES_sf"/>
</dbReference>
<evidence type="ECO:0000256" key="2">
    <source>
        <dbReference type="ARBA" id="ARBA00023186"/>
    </source>
</evidence>
<dbReference type="InterPro" id="IPR020818">
    <property type="entry name" value="Chaperonin_GroES"/>
</dbReference>
<dbReference type="InterPro" id="IPR011032">
    <property type="entry name" value="GroES-like_sf"/>
</dbReference>
<comment type="function">
    <text evidence="3">Together with the chaperonin GroEL, plays an essential role in assisting protein folding. The GroEL-GroES system forms a nano-cage that allows encapsulation of the non-native substrate proteins and provides a physical environment optimized to promote and accelerate protein folding. GroES binds to the apical surface of the GroEL ring, thereby capping the opening of the GroEL channel.</text>
</comment>
<evidence type="ECO:0000313" key="4">
    <source>
        <dbReference type="EMBL" id="SFN58055.1"/>
    </source>
</evidence>
<dbReference type="InParanoid" id="A0A1I5A6I9"/>
<name>A0A1I5A6I9_9ACTN</name>
<dbReference type="SMART" id="SM00883">
    <property type="entry name" value="Cpn10"/>
    <property type="match status" value="1"/>
</dbReference>
<dbReference type="GO" id="GO:0005524">
    <property type="term" value="F:ATP binding"/>
    <property type="evidence" value="ECO:0007669"/>
    <property type="project" value="InterPro"/>
</dbReference>
<accession>A0A1I5A6I9</accession>
<keyword evidence="5" id="KW-1185">Reference proteome</keyword>
<reference evidence="4 5" key="1">
    <citation type="submission" date="2016-10" db="EMBL/GenBank/DDBJ databases">
        <authorList>
            <person name="de Groot N.N."/>
        </authorList>
    </citation>
    <scope>NUCLEOTIDE SEQUENCE [LARGE SCALE GENOMIC DNA]</scope>
    <source>
        <strain evidence="4 5">DSM 43067</strain>
    </source>
</reference>
<proteinExistence type="inferred from homology"/>
<comment type="similarity">
    <text evidence="1 3">Belongs to the GroES chaperonin family.</text>
</comment>
<dbReference type="CDD" id="cd00320">
    <property type="entry name" value="cpn10"/>
    <property type="match status" value="1"/>
</dbReference>
<keyword evidence="2 3" id="KW-0143">Chaperone</keyword>
<comment type="subunit">
    <text evidence="3">Heptamer of 7 subunits arranged in a ring.</text>
</comment>
<dbReference type="Proteomes" id="UP000183413">
    <property type="component" value="Unassembled WGS sequence"/>
</dbReference>
<dbReference type="GO" id="GO:0044183">
    <property type="term" value="F:protein folding chaperone"/>
    <property type="evidence" value="ECO:0007669"/>
    <property type="project" value="InterPro"/>
</dbReference>
<dbReference type="EMBL" id="FOVH01000002">
    <property type="protein sequence ID" value="SFN58055.1"/>
    <property type="molecule type" value="Genomic_DNA"/>
</dbReference>
<sequence>MRGTPWSARADKLARVSEPKFEVQMPHDRVMIKTEKDSGERRSTGGIVIPATVEQENRLVWGEVCGVGHHVRIVKPGDRVLFHPGDQYEVEIQGENYLIMRERDLHAIASERPEHGTGLYL</sequence>
<evidence type="ECO:0000256" key="3">
    <source>
        <dbReference type="RuleBase" id="RU000535"/>
    </source>
</evidence>
<organism evidence="4 5">
    <name type="scientific">Actinomadura madurae</name>
    <dbReference type="NCBI Taxonomy" id="1993"/>
    <lineage>
        <taxon>Bacteria</taxon>
        <taxon>Bacillati</taxon>
        <taxon>Actinomycetota</taxon>
        <taxon>Actinomycetes</taxon>
        <taxon>Streptosporangiales</taxon>
        <taxon>Thermomonosporaceae</taxon>
        <taxon>Actinomadura</taxon>
    </lineage>
</organism>
<evidence type="ECO:0000313" key="5">
    <source>
        <dbReference type="Proteomes" id="UP000183413"/>
    </source>
</evidence>